<dbReference type="GO" id="GO:0046656">
    <property type="term" value="P:folic acid biosynthetic process"/>
    <property type="evidence" value="ECO:0007669"/>
    <property type="project" value="UniProtKB-KW"/>
</dbReference>
<name>A0AA43GQ60_9CYAN</name>
<dbReference type="PANTHER" id="PTHR20941:SF1">
    <property type="entry name" value="FOLIC ACID SYNTHESIS PROTEIN FOL1"/>
    <property type="match status" value="1"/>
</dbReference>
<dbReference type="FunFam" id="3.20.20.20:FF:000006">
    <property type="entry name" value="Dihydropteroate synthase"/>
    <property type="match status" value="1"/>
</dbReference>
<dbReference type="SUPFAM" id="SSF51717">
    <property type="entry name" value="Dihydropteroate synthetase-like"/>
    <property type="match status" value="1"/>
</dbReference>
<comment type="cofactor">
    <cofactor evidence="2 12">
        <name>Mg(2+)</name>
        <dbReference type="ChEBI" id="CHEBI:18420"/>
    </cofactor>
</comment>
<evidence type="ECO:0000256" key="6">
    <source>
        <dbReference type="ARBA" id="ARBA00016919"/>
    </source>
</evidence>
<dbReference type="Proteomes" id="UP001159387">
    <property type="component" value="Unassembled WGS sequence"/>
</dbReference>
<dbReference type="EC" id="2.5.1.15" evidence="5 12"/>
<evidence type="ECO:0000256" key="10">
    <source>
        <dbReference type="ARBA" id="ARBA00022909"/>
    </source>
</evidence>
<organism evidence="14 15">
    <name type="scientific">Chrysosporum bergii ANA360D</name>
    <dbReference type="NCBI Taxonomy" id="617107"/>
    <lineage>
        <taxon>Bacteria</taxon>
        <taxon>Bacillati</taxon>
        <taxon>Cyanobacteriota</taxon>
        <taxon>Cyanophyceae</taxon>
        <taxon>Nostocales</taxon>
        <taxon>Nodulariaceae</taxon>
        <taxon>Chrysosporum</taxon>
    </lineage>
</organism>
<keyword evidence="9 12" id="KW-0460">Magnesium</keyword>
<dbReference type="EMBL" id="JANQDH010000032">
    <property type="protein sequence ID" value="MDH6059709.1"/>
    <property type="molecule type" value="Genomic_DNA"/>
</dbReference>
<protein>
    <recommendedName>
        <fullName evidence="6 12">Dihydropteroate synthase</fullName>
        <shortName evidence="12">DHPS</shortName>
        <ecNumber evidence="5 12">2.5.1.15</ecNumber>
    </recommendedName>
    <alternativeName>
        <fullName evidence="11 12">Dihydropteroate pyrophosphorylase</fullName>
    </alternativeName>
</protein>
<keyword evidence="8 12" id="KW-0479">Metal-binding</keyword>
<dbReference type="CDD" id="cd00739">
    <property type="entry name" value="DHPS"/>
    <property type="match status" value="1"/>
</dbReference>
<evidence type="ECO:0000256" key="5">
    <source>
        <dbReference type="ARBA" id="ARBA00012458"/>
    </source>
</evidence>
<dbReference type="Pfam" id="PF00809">
    <property type="entry name" value="Pterin_bind"/>
    <property type="match status" value="1"/>
</dbReference>
<keyword evidence="15" id="KW-1185">Reference proteome</keyword>
<dbReference type="PROSITE" id="PS00792">
    <property type="entry name" value="DHPS_1"/>
    <property type="match status" value="1"/>
</dbReference>
<gene>
    <name evidence="14" type="primary">folP</name>
    <name evidence="14" type="ORF">NWP17_04535</name>
</gene>
<dbReference type="InterPro" id="IPR000489">
    <property type="entry name" value="Pterin-binding_dom"/>
</dbReference>
<evidence type="ECO:0000256" key="2">
    <source>
        <dbReference type="ARBA" id="ARBA00001946"/>
    </source>
</evidence>
<comment type="function">
    <text evidence="12">Catalyzes the condensation of para-aminobenzoate (pABA) with 6-hydroxymethyl-7,8-dihydropterin diphosphate (DHPt-PP) to form 7,8-dihydropteroate (H2Pte), the immediate precursor of folate derivatives.</text>
</comment>
<dbReference type="PROSITE" id="PS00793">
    <property type="entry name" value="DHPS_2"/>
    <property type="match status" value="1"/>
</dbReference>
<dbReference type="InterPro" id="IPR011005">
    <property type="entry name" value="Dihydropteroate_synth-like_sf"/>
</dbReference>
<dbReference type="RefSeq" id="WP_280653723.1">
    <property type="nucleotide sequence ID" value="NZ_JANQDH010000032.1"/>
</dbReference>
<evidence type="ECO:0000256" key="11">
    <source>
        <dbReference type="ARBA" id="ARBA00030193"/>
    </source>
</evidence>
<evidence type="ECO:0000256" key="12">
    <source>
        <dbReference type="RuleBase" id="RU361205"/>
    </source>
</evidence>
<reference evidence="14 15" key="1">
    <citation type="journal article" date="2023" name="J. Phycol.">
        <title>Chrysosporum ovalisporum is synonymous with the true-branching cyanobacterium Umezakia natans (Nostocales/Aphanizomenonaceae).</title>
        <authorList>
            <person name="McGregor G.B."/>
            <person name="Sendall B.C."/>
            <person name="Niiyama Y."/>
            <person name="Tuji A."/>
            <person name="Willis A."/>
        </authorList>
    </citation>
    <scope>NUCLEOTIDE SEQUENCE [LARGE SCALE GENOMIC DNA]</scope>
    <source>
        <strain evidence="14 15">ANA360D</strain>
    </source>
</reference>
<dbReference type="PANTHER" id="PTHR20941">
    <property type="entry name" value="FOLATE SYNTHESIS PROTEINS"/>
    <property type="match status" value="1"/>
</dbReference>
<comment type="similarity">
    <text evidence="4 12">Belongs to the DHPS family.</text>
</comment>
<accession>A0AA43GQ60</accession>
<dbReference type="InterPro" id="IPR006390">
    <property type="entry name" value="DHP_synth_dom"/>
</dbReference>
<evidence type="ECO:0000256" key="4">
    <source>
        <dbReference type="ARBA" id="ARBA00009503"/>
    </source>
</evidence>
<comment type="pathway">
    <text evidence="3 12">Cofactor biosynthesis; tetrahydrofolate biosynthesis; 7,8-dihydrofolate from 2-amino-4-hydroxy-6-hydroxymethyl-7,8-dihydropteridine diphosphate and 4-aminobenzoate: step 1/2.</text>
</comment>
<comment type="catalytic activity">
    <reaction evidence="1">
        <text>(7,8-dihydropterin-6-yl)methyl diphosphate + 4-aminobenzoate = 7,8-dihydropteroate + diphosphate</text>
        <dbReference type="Rhea" id="RHEA:19949"/>
        <dbReference type="ChEBI" id="CHEBI:17836"/>
        <dbReference type="ChEBI" id="CHEBI:17839"/>
        <dbReference type="ChEBI" id="CHEBI:33019"/>
        <dbReference type="ChEBI" id="CHEBI:72950"/>
        <dbReference type="EC" id="2.5.1.15"/>
    </reaction>
</comment>
<evidence type="ECO:0000313" key="15">
    <source>
        <dbReference type="Proteomes" id="UP001159387"/>
    </source>
</evidence>
<keyword evidence="10 12" id="KW-0289">Folate biosynthesis</keyword>
<dbReference type="AlphaFoldDB" id="A0AA43GQ60"/>
<dbReference type="GO" id="GO:0046654">
    <property type="term" value="P:tetrahydrofolate biosynthetic process"/>
    <property type="evidence" value="ECO:0007669"/>
    <property type="project" value="TreeGrafter"/>
</dbReference>
<sequence length="282" mass="30453">MSNQLIIRERCFIWGQRTYLMGVLNVTPDSFSDGGAFNHSDRALAQAKAMVAAGADIIDVGGQSTRPGAKQITLAEELNRVIPVLQVLRPEITVPISVDTTRSAVAKAAIEAGADMINDISGGTFDLEMLPTLASLDVPIVLMHIRGTPETMQQMTNYQDLIPEISSFLAAQILAATSVGVDQKKIIIDPGIGFAKNYEQNLEIFRRLGKLKALNCPILVGPSRKSFIGRILNQPDPKARVWGTAAACCAAISHGADILRVHDVEEMRDVSLVADALLRPEV</sequence>
<evidence type="ECO:0000256" key="7">
    <source>
        <dbReference type="ARBA" id="ARBA00022679"/>
    </source>
</evidence>
<evidence type="ECO:0000256" key="1">
    <source>
        <dbReference type="ARBA" id="ARBA00000012"/>
    </source>
</evidence>
<dbReference type="GO" id="GO:0004156">
    <property type="term" value="F:dihydropteroate synthase activity"/>
    <property type="evidence" value="ECO:0007669"/>
    <property type="project" value="UniProtKB-EC"/>
</dbReference>
<evidence type="ECO:0000259" key="13">
    <source>
        <dbReference type="PROSITE" id="PS50972"/>
    </source>
</evidence>
<dbReference type="InterPro" id="IPR045031">
    <property type="entry name" value="DHP_synth-like"/>
</dbReference>
<keyword evidence="7 12" id="KW-0808">Transferase</keyword>
<evidence type="ECO:0000256" key="3">
    <source>
        <dbReference type="ARBA" id="ARBA00004763"/>
    </source>
</evidence>
<dbReference type="NCBIfam" id="TIGR01496">
    <property type="entry name" value="DHPS"/>
    <property type="match status" value="1"/>
</dbReference>
<evidence type="ECO:0000256" key="8">
    <source>
        <dbReference type="ARBA" id="ARBA00022723"/>
    </source>
</evidence>
<dbReference type="GO" id="GO:0046872">
    <property type="term" value="F:metal ion binding"/>
    <property type="evidence" value="ECO:0007669"/>
    <property type="project" value="UniProtKB-KW"/>
</dbReference>
<feature type="domain" description="Pterin-binding" evidence="13">
    <location>
        <begin position="18"/>
        <end position="272"/>
    </location>
</feature>
<proteinExistence type="inferred from homology"/>
<dbReference type="Gene3D" id="3.20.20.20">
    <property type="entry name" value="Dihydropteroate synthase-like"/>
    <property type="match status" value="1"/>
</dbReference>
<comment type="caution">
    <text evidence="14">The sequence shown here is derived from an EMBL/GenBank/DDBJ whole genome shotgun (WGS) entry which is preliminary data.</text>
</comment>
<dbReference type="PROSITE" id="PS50972">
    <property type="entry name" value="PTERIN_BINDING"/>
    <property type="match status" value="1"/>
</dbReference>
<evidence type="ECO:0000256" key="9">
    <source>
        <dbReference type="ARBA" id="ARBA00022842"/>
    </source>
</evidence>
<evidence type="ECO:0000313" key="14">
    <source>
        <dbReference type="EMBL" id="MDH6059709.1"/>
    </source>
</evidence>